<organism evidence="3 4">
    <name type="scientific">Olpidium bornovanus</name>
    <dbReference type="NCBI Taxonomy" id="278681"/>
    <lineage>
        <taxon>Eukaryota</taxon>
        <taxon>Fungi</taxon>
        <taxon>Fungi incertae sedis</taxon>
        <taxon>Olpidiomycota</taxon>
        <taxon>Olpidiomycotina</taxon>
        <taxon>Olpidiomycetes</taxon>
        <taxon>Olpidiales</taxon>
        <taxon>Olpidiaceae</taxon>
        <taxon>Olpidium</taxon>
    </lineage>
</organism>
<feature type="region of interest" description="Disordered" evidence="1">
    <location>
        <begin position="1"/>
        <end position="50"/>
    </location>
</feature>
<evidence type="ECO:0000256" key="1">
    <source>
        <dbReference type="SAM" id="MobiDB-lite"/>
    </source>
</evidence>
<dbReference type="EMBL" id="JAEFCI010010773">
    <property type="protein sequence ID" value="KAG5457014.1"/>
    <property type="molecule type" value="Genomic_DNA"/>
</dbReference>
<keyword evidence="4" id="KW-1185">Reference proteome</keyword>
<evidence type="ECO:0000259" key="2">
    <source>
        <dbReference type="Pfam" id="PF22614"/>
    </source>
</evidence>
<dbReference type="GO" id="GO:0006813">
    <property type="term" value="P:potassium ion transport"/>
    <property type="evidence" value="ECO:0007669"/>
    <property type="project" value="InterPro"/>
</dbReference>
<dbReference type="OrthoDB" id="297496at2759"/>
<protein>
    <recommendedName>
        <fullName evidence="2">RCK N-terminal domain-containing protein</fullName>
    </recommendedName>
</protein>
<comment type="caution">
    <text evidence="3">The sequence shown here is derived from an EMBL/GenBank/DDBJ whole genome shotgun (WGS) entry which is preliminary data.</text>
</comment>
<reference evidence="3 4" key="1">
    <citation type="journal article" name="Sci. Rep.">
        <title>Genome-scale phylogenetic analyses confirm Olpidium as the closest living zoosporic fungus to the non-flagellated, terrestrial fungi.</title>
        <authorList>
            <person name="Chang Y."/>
            <person name="Rochon D."/>
            <person name="Sekimoto S."/>
            <person name="Wang Y."/>
            <person name="Chovatia M."/>
            <person name="Sandor L."/>
            <person name="Salamov A."/>
            <person name="Grigoriev I.V."/>
            <person name="Stajich J.E."/>
            <person name="Spatafora J.W."/>
        </authorList>
    </citation>
    <scope>NUCLEOTIDE SEQUENCE [LARGE SCALE GENOMIC DNA]</scope>
    <source>
        <strain evidence="3">S191</strain>
    </source>
</reference>
<dbReference type="Proteomes" id="UP000673691">
    <property type="component" value="Unassembled WGS sequence"/>
</dbReference>
<feature type="domain" description="RCK N-terminal" evidence="2">
    <location>
        <begin position="86"/>
        <end position="163"/>
    </location>
</feature>
<dbReference type="Pfam" id="PF22614">
    <property type="entry name" value="Slo-like_RCK"/>
    <property type="match status" value="1"/>
</dbReference>
<dbReference type="InterPro" id="IPR003148">
    <property type="entry name" value="RCK_N"/>
</dbReference>
<dbReference type="AlphaFoldDB" id="A0A8H8DFT9"/>
<name>A0A8H8DFT9_9FUNG</name>
<feature type="compositionally biased region" description="Low complexity" evidence="1">
    <location>
        <begin position="17"/>
        <end position="49"/>
    </location>
</feature>
<evidence type="ECO:0000313" key="4">
    <source>
        <dbReference type="Proteomes" id="UP000673691"/>
    </source>
</evidence>
<gene>
    <name evidence="3" type="ORF">BJ554DRAFT_3086</name>
</gene>
<evidence type="ECO:0000313" key="3">
    <source>
        <dbReference type="EMBL" id="KAG5457014.1"/>
    </source>
</evidence>
<sequence length="449" mass="49539">PVSPRWETSRTVQFATPPLQLQQHPQQAQHPPQPQQSQQAQQSEQPQPEHTQLETLCELPFSRPAISAQRESWRVSESGELPADVSGHVILCGSMNPRGIRHFLESIRRIDTGEGSPEGPPVVLLIENTPRPEAMVWGEVFAFSDVYFVEGIPLRRHCLLRAGRPGGLERHLRVQDGAGRVAARTNSRRAPRRKQRRVRLPARPGLARRRAENPPRHWRLHPQRRAALGILPVEAQSEEAPRERRGAQEGRENRRIGKLWDRALPALPCDAYPAPDGIPEFDRYFASGQVYVSSFMVGLPPLPGLCPPLRPRGVAVAGAKSGAGADTPPAREPAVHRPSAVLLRAERGARGAVPARRGGDRSPARVRPRLASFPKLVLTGRVPPDVGAPEHLGAEAELVESRRGELVVRPLREDGVVSLRLHQLPGFRQGVPRGHGVFVEDAVRAVRDA</sequence>
<accession>A0A8H8DFT9</accession>
<feature type="non-terminal residue" evidence="3">
    <location>
        <position position="1"/>
    </location>
</feature>
<proteinExistence type="predicted"/>